<dbReference type="PANTHER" id="PTHR43275:SF1">
    <property type="entry name" value="D-MALATE DEHYDROGENASE [DECARBOXYLATING]"/>
    <property type="match status" value="1"/>
</dbReference>
<dbReference type="GO" id="GO:0003862">
    <property type="term" value="F:3-isopropylmalate dehydrogenase activity"/>
    <property type="evidence" value="ECO:0007669"/>
    <property type="project" value="UniProtKB-EC"/>
</dbReference>
<dbReference type="InterPro" id="IPR050501">
    <property type="entry name" value="ICDH/IPMDH"/>
</dbReference>
<reference evidence="8 9" key="1">
    <citation type="submission" date="2020-08" db="EMBL/GenBank/DDBJ databases">
        <title>Genomic Encyclopedia of Type Strains, Phase IV (KMG-IV): sequencing the most valuable type-strain genomes for metagenomic binning, comparative biology and taxonomic classification.</title>
        <authorList>
            <person name="Goeker M."/>
        </authorList>
    </citation>
    <scope>NUCLEOTIDE SEQUENCE [LARGE SCALE GENOMIC DNA]</scope>
    <source>
        <strain evidence="8 9">DSM 103725</strain>
    </source>
</reference>
<keyword evidence="9" id="KW-1185">Reference proteome</keyword>
<proteinExistence type="predicted"/>
<dbReference type="AlphaFoldDB" id="A0A7X0H5Y9"/>
<evidence type="ECO:0000256" key="4">
    <source>
        <dbReference type="ARBA" id="ARBA00023002"/>
    </source>
</evidence>
<keyword evidence="5" id="KW-0520">NAD</keyword>
<comment type="cofactor">
    <cofactor evidence="2">
        <name>Mg(2+)</name>
        <dbReference type="ChEBI" id="CHEBI:18420"/>
    </cofactor>
</comment>
<evidence type="ECO:0000256" key="1">
    <source>
        <dbReference type="ARBA" id="ARBA00001936"/>
    </source>
</evidence>
<evidence type="ECO:0000313" key="9">
    <source>
        <dbReference type="Proteomes" id="UP000541810"/>
    </source>
</evidence>
<sequence length="365" mass="38983">MTLQIANLAGDGIGPEVVDQSFAVLDAVAPAVGLDYARTDFPFSAAHFLDTGHVLTDEDIATLRGYDAIMLGAVGGQPNDPRLAGGVIEKGILLKLRFDMDQYINLRPVKLYPGIDTPLKDKTSKEIDFVCVRENTEDLYCGLGGIMRKGTPHEVANQTMVATRHGVERCVRYAFETAKARKAAGYRGHLTLVHKTNVLNFAGETWLRTFNEVAEQYPEIETGYHHVDACCMFMVAKPEVYDVVVVPNMFGDIITDLGAAIAGGMGIASSGNLNPDGTGPSMFEPVHGSAPDIAGQNIANPIAAIDSMGLLLREVGRIKGNDAAVKAGDKIGAAVQTVTPNFAGKSLDRSGYSTTEIGQMVIDVL</sequence>
<dbReference type="Pfam" id="PF00180">
    <property type="entry name" value="Iso_dh"/>
    <property type="match status" value="1"/>
</dbReference>
<evidence type="ECO:0000256" key="3">
    <source>
        <dbReference type="ARBA" id="ARBA00022723"/>
    </source>
</evidence>
<keyword evidence="3" id="KW-0479">Metal-binding</keyword>
<dbReference type="PROSITE" id="PS00470">
    <property type="entry name" value="IDH_IMDH"/>
    <property type="match status" value="1"/>
</dbReference>
<comment type="cofactor">
    <cofactor evidence="1">
        <name>Mn(2+)</name>
        <dbReference type="ChEBI" id="CHEBI:29035"/>
    </cofactor>
</comment>
<dbReference type="InterPro" id="IPR024084">
    <property type="entry name" value="IsoPropMal-DH-like_dom"/>
</dbReference>
<dbReference type="SMART" id="SM01329">
    <property type="entry name" value="Iso_dh"/>
    <property type="match status" value="1"/>
</dbReference>
<protein>
    <submittedName>
        <fullName evidence="8">3-isopropylmalate dehydrogenase</fullName>
        <ecNumber evidence="8">1.1.1.85</ecNumber>
    </submittedName>
</protein>
<feature type="domain" description="Isopropylmalate dehydrogenase-like" evidence="7">
    <location>
        <begin position="4"/>
        <end position="361"/>
    </location>
</feature>
<accession>A0A7X0H5Y9</accession>
<dbReference type="PANTHER" id="PTHR43275">
    <property type="entry name" value="D-MALATE DEHYDROGENASE [DECARBOXYLATING]"/>
    <property type="match status" value="1"/>
</dbReference>
<dbReference type="InterPro" id="IPR019818">
    <property type="entry name" value="IsoCit/isopropylmalate_DH_CS"/>
</dbReference>
<dbReference type="Gene3D" id="3.40.718.10">
    <property type="entry name" value="Isopropylmalate Dehydrogenase"/>
    <property type="match status" value="1"/>
</dbReference>
<dbReference type="Proteomes" id="UP000541810">
    <property type="component" value="Unassembled WGS sequence"/>
</dbReference>
<keyword evidence="4 8" id="KW-0560">Oxidoreductase</keyword>
<dbReference type="EC" id="1.1.1.85" evidence="8"/>
<evidence type="ECO:0000256" key="6">
    <source>
        <dbReference type="ARBA" id="ARBA00023211"/>
    </source>
</evidence>
<dbReference type="RefSeq" id="WP_184677237.1">
    <property type="nucleotide sequence ID" value="NZ_JACHGY010000001.1"/>
</dbReference>
<dbReference type="SUPFAM" id="SSF53659">
    <property type="entry name" value="Isocitrate/Isopropylmalate dehydrogenase-like"/>
    <property type="match status" value="1"/>
</dbReference>
<gene>
    <name evidence="8" type="ORF">HNQ40_001473</name>
</gene>
<dbReference type="GO" id="GO:0051287">
    <property type="term" value="F:NAD binding"/>
    <property type="evidence" value="ECO:0007669"/>
    <property type="project" value="InterPro"/>
</dbReference>
<comment type="caution">
    <text evidence="8">The sequence shown here is derived from an EMBL/GenBank/DDBJ whole genome shotgun (WGS) entry which is preliminary data.</text>
</comment>
<organism evidence="8 9">
    <name type="scientific">Algisphaera agarilytica</name>
    <dbReference type="NCBI Taxonomy" id="1385975"/>
    <lineage>
        <taxon>Bacteria</taxon>
        <taxon>Pseudomonadati</taxon>
        <taxon>Planctomycetota</taxon>
        <taxon>Phycisphaerae</taxon>
        <taxon>Phycisphaerales</taxon>
        <taxon>Phycisphaeraceae</taxon>
        <taxon>Algisphaera</taxon>
    </lineage>
</organism>
<evidence type="ECO:0000256" key="5">
    <source>
        <dbReference type="ARBA" id="ARBA00023027"/>
    </source>
</evidence>
<keyword evidence="6" id="KW-0464">Manganese</keyword>
<dbReference type="EMBL" id="JACHGY010000001">
    <property type="protein sequence ID" value="MBB6429667.1"/>
    <property type="molecule type" value="Genomic_DNA"/>
</dbReference>
<evidence type="ECO:0000259" key="7">
    <source>
        <dbReference type="SMART" id="SM01329"/>
    </source>
</evidence>
<evidence type="ECO:0000256" key="2">
    <source>
        <dbReference type="ARBA" id="ARBA00001946"/>
    </source>
</evidence>
<evidence type="ECO:0000313" key="8">
    <source>
        <dbReference type="EMBL" id="MBB6429667.1"/>
    </source>
</evidence>
<dbReference type="GO" id="GO:0000287">
    <property type="term" value="F:magnesium ion binding"/>
    <property type="evidence" value="ECO:0007669"/>
    <property type="project" value="InterPro"/>
</dbReference>
<dbReference type="NCBIfam" id="NF002898">
    <property type="entry name" value="PRK03437.1"/>
    <property type="match status" value="1"/>
</dbReference>
<name>A0A7X0H5Y9_9BACT</name>